<dbReference type="Gene3D" id="1.10.530.10">
    <property type="match status" value="1"/>
</dbReference>
<gene>
    <name evidence="4" type="ORF">A9R00_08520</name>
</gene>
<evidence type="ECO:0000259" key="3">
    <source>
        <dbReference type="Pfam" id="PF01464"/>
    </source>
</evidence>
<organism evidence="4 5">
    <name type="scientific">Oleispira antarctica</name>
    <dbReference type="NCBI Taxonomy" id="188908"/>
    <lineage>
        <taxon>Bacteria</taxon>
        <taxon>Pseudomonadati</taxon>
        <taxon>Pseudomonadota</taxon>
        <taxon>Gammaproteobacteria</taxon>
        <taxon>Oceanospirillales</taxon>
        <taxon>Oceanospirillaceae</taxon>
        <taxon>Oleispira</taxon>
    </lineage>
</organism>
<dbReference type="PANTHER" id="PTHR37423:SF2">
    <property type="entry name" value="MEMBRANE-BOUND LYTIC MUREIN TRANSGLYCOSYLASE C"/>
    <property type="match status" value="1"/>
</dbReference>
<dbReference type="EMBL" id="MABE01000491">
    <property type="protein sequence ID" value="OUS39948.1"/>
    <property type="molecule type" value="Genomic_DNA"/>
</dbReference>
<dbReference type="GO" id="GO:0008933">
    <property type="term" value="F:peptidoglycan lytic transglycosylase activity"/>
    <property type="evidence" value="ECO:0007669"/>
    <property type="project" value="InterPro"/>
</dbReference>
<feature type="signal peptide" evidence="2">
    <location>
        <begin position="1"/>
        <end position="21"/>
    </location>
</feature>
<comment type="caution">
    <text evidence="4">The sequence shown here is derived from an EMBL/GenBank/DDBJ whole genome shotgun (WGS) entry which is preliminary data.</text>
</comment>
<dbReference type="PANTHER" id="PTHR37423">
    <property type="entry name" value="SOLUBLE LYTIC MUREIN TRANSGLYCOSYLASE-RELATED"/>
    <property type="match status" value="1"/>
</dbReference>
<dbReference type="Pfam" id="PF01464">
    <property type="entry name" value="SLT"/>
    <property type="match status" value="1"/>
</dbReference>
<evidence type="ECO:0000256" key="1">
    <source>
        <dbReference type="ARBA" id="ARBA00007734"/>
    </source>
</evidence>
<dbReference type="GO" id="GO:0000270">
    <property type="term" value="P:peptidoglycan metabolic process"/>
    <property type="evidence" value="ECO:0007669"/>
    <property type="project" value="InterPro"/>
</dbReference>
<comment type="similarity">
    <text evidence="1">Belongs to the transglycosylase Slt family.</text>
</comment>
<dbReference type="GO" id="GO:0016020">
    <property type="term" value="C:membrane"/>
    <property type="evidence" value="ECO:0007669"/>
    <property type="project" value="InterPro"/>
</dbReference>
<dbReference type="CDD" id="cd16893">
    <property type="entry name" value="LT_MltC_MltE"/>
    <property type="match status" value="1"/>
</dbReference>
<protein>
    <recommendedName>
        <fullName evidence="3">Transglycosylase SLT domain-containing protein</fullName>
    </recommendedName>
</protein>
<keyword evidence="2" id="KW-0732">Signal</keyword>
<accession>A0A1Y5HRL7</accession>
<dbReference type="SUPFAM" id="SSF53955">
    <property type="entry name" value="Lysozyme-like"/>
    <property type="match status" value="1"/>
</dbReference>
<evidence type="ECO:0000313" key="5">
    <source>
        <dbReference type="Proteomes" id="UP000227088"/>
    </source>
</evidence>
<dbReference type="InterPro" id="IPR000189">
    <property type="entry name" value="Transglyc_AS"/>
</dbReference>
<name>A0A1Y5HRL7_OLEAN</name>
<proteinExistence type="inferred from homology"/>
<feature type="chain" id="PRO_5012124835" description="Transglycosylase SLT domain-containing protein" evidence="2">
    <location>
        <begin position="22"/>
        <end position="365"/>
    </location>
</feature>
<dbReference type="InterPro" id="IPR023346">
    <property type="entry name" value="Lysozyme-like_dom_sf"/>
</dbReference>
<sequence>MNRRKLILAASLLPFVHLLKADEFSDYLQAQTSGAKALQTDFEEYKSAYLKEYAAYKQKIEKEWDESKTTSPTQWVNYSGDMKARTTIDYNKNTVQVSIRKSGDDSPETIKKLIHEAISKPASVAIKEDPVISTLHKDKSFSLGSVIMSGVNMAKAAVDKLIENARLLEDQDSKGGFINVTVTLPESAKSDRVRQFLPMVAKYAKEFKISPPLVLAIMHTESAFNPLAQSHVPAFGLMQIVPKSAGLDVQRLIYKRNQAPTSTMLFKPDVNIQHGCAYLHILKYRYLKDIDDQASLEHCCIAAYNTGAGNVAKAFTGDTSVSKAVKIINKLTSGEVYMHLHKKLTHKEARDYILRVNQHKAIYTV</sequence>
<evidence type="ECO:0000313" key="4">
    <source>
        <dbReference type="EMBL" id="OUS39948.1"/>
    </source>
</evidence>
<dbReference type="AlphaFoldDB" id="A0A1Y5HRL7"/>
<dbReference type="InterPro" id="IPR008258">
    <property type="entry name" value="Transglycosylase_SLT_dom_1"/>
</dbReference>
<dbReference type="PROSITE" id="PS00922">
    <property type="entry name" value="TRANSGLYCOSYLASE"/>
    <property type="match status" value="1"/>
</dbReference>
<evidence type="ECO:0000256" key="2">
    <source>
        <dbReference type="SAM" id="SignalP"/>
    </source>
</evidence>
<feature type="domain" description="Transglycosylase SLT" evidence="3">
    <location>
        <begin position="200"/>
        <end position="322"/>
    </location>
</feature>
<reference evidence="5" key="1">
    <citation type="journal article" date="2017" name="Proc. Natl. Acad. Sci. U.S.A.">
        <title>Simulation of Deepwater Horizon oil plume reveals substrate specialization within a complex community of hydrocarbon degraders.</title>
        <authorList>
            <person name="Hu P."/>
            <person name="Dubinsky E.A."/>
            <person name="Probst A.J."/>
            <person name="Wang J."/>
            <person name="Sieber C.M.K."/>
            <person name="Tom L.M."/>
            <person name="Gardinali P."/>
            <person name="Banfield J.F."/>
            <person name="Atlas R.M."/>
            <person name="Andersen G.L."/>
        </authorList>
    </citation>
    <scope>NUCLEOTIDE SEQUENCE [LARGE SCALE GENOMIC DNA]</scope>
</reference>
<dbReference type="Proteomes" id="UP000227088">
    <property type="component" value="Unassembled WGS sequence"/>
</dbReference>